<accession>A0A6J4TR58</accession>
<dbReference type="AlphaFoldDB" id="A0A6J4TR58"/>
<feature type="compositionally biased region" description="Basic and acidic residues" evidence="1">
    <location>
        <begin position="39"/>
        <end position="48"/>
    </location>
</feature>
<sequence length="56" mass="5932">ALLDARPVLRRLDRLPGDPGPDGGLAARGHARPAGRAARRGDHGDRRGHAPPGRRL</sequence>
<reference evidence="2" key="1">
    <citation type="submission" date="2020-02" db="EMBL/GenBank/DDBJ databases">
        <authorList>
            <person name="Meier V. D."/>
        </authorList>
    </citation>
    <scope>NUCLEOTIDE SEQUENCE</scope>
    <source>
        <strain evidence="2">AVDCRST_MAG30</strain>
    </source>
</reference>
<feature type="non-terminal residue" evidence="2">
    <location>
        <position position="56"/>
    </location>
</feature>
<evidence type="ECO:0000313" key="2">
    <source>
        <dbReference type="EMBL" id="CAA9529617.1"/>
    </source>
</evidence>
<feature type="non-terminal residue" evidence="2">
    <location>
        <position position="1"/>
    </location>
</feature>
<organism evidence="2">
    <name type="scientific">uncultured Solirubrobacteraceae bacterium</name>
    <dbReference type="NCBI Taxonomy" id="1162706"/>
    <lineage>
        <taxon>Bacteria</taxon>
        <taxon>Bacillati</taxon>
        <taxon>Actinomycetota</taxon>
        <taxon>Thermoleophilia</taxon>
        <taxon>Solirubrobacterales</taxon>
        <taxon>Solirubrobacteraceae</taxon>
        <taxon>environmental samples</taxon>
    </lineage>
</organism>
<feature type="compositionally biased region" description="Low complexity" evidence="1">
    <location>
        <begin position="24"/>
        <end position="36"/>
    </location>
</feature>
<feature type="region of interest" description="Disordered" evidence="1">
    <location>
        <begin position="1"/>
        <end position="56"/>
    </location>
</feature>
<name>A0A6J4TR58_9ACTN</name>
<evidence type="ECO:0000256" key="1">
    <source>
        <dbReference type="SAM" id="MobiDB-lite"/>
    </source>
</evidence>
<gene>
    <name evidence="2" type="ORF">AVDCRST_MAG30-3655</name>
</gene>
<protein>
    <submittedName>
        <fullName evidence="2">Uncharacterized protein</fullName>
    </submittedName>
</protein>
<proteinExistence type="predicted"/>
<dbReference type="EMBL" id="CADCVS010000482">
    <property type="protein sequence ID" value="CAA9529617.1"/>
    <property type="molecule type" value="Genomic_DNA"/>
</dbReference>